<comment type="caution">
    <text evidence="5">The sequence shown here is derived from an EMBL/GenBank/DDBJ whole genome shotgun (WGS) entry which is preliminary data.</text>
</comment>
<keyword evidence="3" id="KW-0479">Metal-binding</keyword>
<comment type="cofactor">
    <cofactor evidence="3">
        <name>Zn(2+)</name>
        <dbReference type="ChEBI" id="CHEBI:29105"/>
    </cofactor>
    <text evidence="3">Binds 1 divalent metal cation per subunit.</text>
</comment>
<feature type="domain" description="SMP-30/Gluconolactonase/LRE-like region" evidence="4">
    <location>
        <begin position="19"/>
        <end position="304"/>
    </location>
</feature>
<dbReference type="PRINTS" id="PR01790">
    <property type="entry name" value="SMP30FAMILY"/>
</dbReference>
<dbReference type="PANTHER" id="PTHR10907">
    <property type="entry name" value="REGUCALCIN"/>
    <property type="match status" value="1"/>
</dbReference>
<evidence type="ECO:0000259" key="4">
    <source>
        <dbReference type="Pfam" id="PF08450"/>
    </source>
</evidence>
<dbReference type="Proteomes" id="UP001300502">
    <property type="component" value="Unassembled WGS sequence"/>
</dbReference>
<comment type="similarity">
    <text evidence="1">Belongs to the SMP-30/CGR1 family.</text>
</comment>
<dbReference type="SUPFAM" id="SSF63829">
    <property type="entry name" value="Calcium-dependent phosphotriesterase"/>
    <property type="match status" value="1"/>
</dbReference>
<dbReference type="InterPro" id="IPR013658">
    <property type="entry name" value="SGL"/>
</dbReference>
<name>A0AAV9I6D0_9RHOD</name>
<dbReference type="PANTHER" id="PTHR10907:SF47">
    <property type="entry name" value="REGUCALCIN"/>
    <property type="match status" value="1"/>
</dbReference>
<keyword evidence="3" id="KW-0862">Zinc</keyword>
<sequence>MSRHSVIQVAQENAGDLLESPFWNTLTNSLFYVDIDGKRIHQYELETETHSSWKTSQRVGFICPVSYSPQVETVLGGMEDGLYWIKLSSNNNSSNNTCVEQQIWSHGMDTNIVRFNDGKCDSSGRLFAGLMDYQWEKKPAMEAQGKFYSFQSSQRHRKDDTGKRVSTKRKSLGKITSRQIFSGICCSNGLTWLSDSQHLFYIDSGKYEILCYPYDIHTGEIDKERERKVVGLDKKTSNEFFVFDGMCCDTQDKLWVALAGAGVVVQIDAATGKELMRISVGCKYPTSVCFGGPHLDILFVTTARETTLSPGFKSQGGSLFMLQIPGARSCSSSFPFLV</sequence>
<evidence type="ECO:0000256" key="2">
    <source>
        <dbReference type="PIRSR" id="PIRSR605511-1"/>
    </source>
</evidence>
<evidence type="ECO:0000256" key="1">
    <source>
        <dbReference type="ARBA" id="ARBA00008853"/>
    </source>
</evidence>
<accession>A0AAV9I6D0</accession>
<evidence type="ECO:0000256" key="3">
    <source>
        <dbReference type="PIRSR" id="PIRSR605511-2"/>
    </source>
</evidence>
<feature type="binding site" evidence="3">
    <location>
        <position position="19"/>
    </location>
    <ligand>
        <name>a divalent metal cation</name>
        <dbReference type="ChEBI" id="CHEBI:60240"/>
    </ligand>
</feature>
<dbReference type="GO" id="GO:0019853">
    <property type="term" value="P:L-ascorbic acid biosynthetic process"/>
    <property type="evidence" value="ECO:0007669"/>
    <property type="project" value="TreeGrafter"/>
</dbReference>
<dbReference type="GO" id="GO:0005509">
    <property type="term" value="F:calcium ion binding"/>
    <property type="evidence" value="ECO:0007669"/>
    <property type="project" value="TreeGrafter"/>
</dbReference>
<evidence type="ECO:0000313" key="6">
    <source>
        <dbReference type="Proteomes" id="UP001300502"/>
    </source>
</evidence>
<dbReference type="Pfam" id="PF08450">
    <property type="entry name" value="SGL"/>
    <property type="match status" value="1"/>
</dbReference>
<reference evidence="5 6" key="1">
    <citation type="submission" date="2022-07" db="EMBL/GenBank/DDBJ databases">
        <title>Genome-wide signatures of adaptation to extreme environments.</title>
        <authorList>
            <person name="Cho C.H."/>
            <person name="Yoon H.S."/>
        </authorList>
    </citation>
    <scope>NUCLEOTIDE SEQUENCE [LARGE SCALE GENOMIC DNA]</scope>
    <source>
        <strain evidence="5 6">108.79 E11</strain>
    </source>
</reference>
<dbReference type="GO" id="GO:0004341">
    <property type="term" value="F:gluconolactonase activity"/>
    <property type="evidence" value="ECO:0007669"/>
    <property type="project" value="TreeGrafter"/>
</dbReference>
<dbReference type="InterPro" id="IPR011042">
    <property type="entry name" value="6-blade_b-propeller_TolB-like"/>
</dbReference>
<gene>
    <name evidence="5" type="ORF">GAYE_PCTG44G1075</name>
</gene>
<proteinExistence type="inferred from homology"/>
<dbReference type="Gene3D" id="2.120.10.30">
    <property type="entry name" value="TolB, C-terminal domain"/>
    <property type="match status" value="1"/>
</dbReference>
<feature type="binding site" evidence="3">
    <location>
        <position position="116"/>
    </location>
    <ligand>
        <name>substrate</name>
    </ligand>
</feature>
<feature type="active site" description="Proton donor/acceptor" evidence="2">
    <location>
        <position position="244"/>
    </location>
</feature>
<dbReference type="EMBL" id="JANCYU010000012">
    <property type="protein sequence ID" value="KAK4523183.1"/>
    <property type="molecule type" value="Genomic_DNA"/>
</dbReference>
<feature type="binding site" evidence="3">
    <location>
        <position position="114"/>
    </location>
    <ligand>
        <name>substrate</name>
    </ligand>
</feature>
<organism evidence="5 6">
    <name type="scientific">Galdieria yellowstonensis</name>
    <dbReference type="NCBI Taxonomy" id="3028027"/>
    <lineage>
        <taxon>Eukaryota</taxon>
        <taxon>Rhodophyta</taxon>
        <taxon>Bangiophyceae</taxon>
        <taxon>Galdieriales</taxon>
        <taxon>Galdieriaceae</taxon>
        <taxon>Galdieria</taxon>
    </lineage>
</organism>
<protein>
    <recommendedName>
        <fullName evidence="4">SMP-30/Gluconolactonase/LRE-like region domain-containing protein</fullName>
    </recommendedName>
</protein>
<feature type="binding site" evidence="3">
    <location>
        <position position="188"/>
    </location>
    <ligand>
        <name>a divalent metal cation</name>
        <dbReference type="ChEBI" id="CHEBI:60240"/>
    </ligand>
</feature>
<feature type="binding site" evidence="3">
    <location>
        <position position="136"/>
    </location>
    <ligand>
        <name>substrate</name>
    </ligand>
</feature>
<keyword evidence="6" id="KW-1185">Reference proteome</keyword>
<feature type="binding site" evidence="3">
    <location>
        <position position="244"/>
    </location>
    <ligand>
        <name>a divalent metal cation</name>
        <dbReference type="ChEBI" id="CHEBI:60240"/>
    </ligand>
</feature>
<dbReference type="InterPro" id="IPR005511">
    <property type="entry name" value="SMP-30"/>
</dbReference>
<dbReference type="AlphaFoldDB" id="A0AAV9I6D0"/>
<evidence type="ECO:0000313" key="5">
    <source>
        <dbReference type="EMBL" id="KAK4523183.1"/>
    </source>
</evidence>